<protein>
    <recommendedName>
        <fullName evidence="1">DUF7740 domain-containing protein</fullName>
    </recommendedName>
</protein>
<gene>
    <name evidence="2" type="ORF">CE139_19310</name>
</gene>
<evidence type="ECO:0000259" key="1">
    <source>
        <dbReference type="Pfam" id="PF24886"/>
    </source>
</evidence>
<name>A0A2Z5AAK4_9PSED</name>
<dbReference type="EMBL" id="CP022198">
    <property type="protein sequence ID" value="AXA67855.1"/>
    <property type="molecule type" value="Genomic_DNA"/>
</dbReference>
<evidence type="ECO:0000313" key="2">
    <source>
        <dbReference type="EMBL" id="AXA67855.1"/>
    </source>
</evidence>
<accession>A0A2Z5AAK4</accession>
<sequence length="69" mass="8172">MAKPPQRDLDYCLLVLMLTLRIHGTESAMRDTARRCIKLLPKRQRDLMQNIIQSRYPLDLVRHIARNVD</sequence>
<reference evidence="2 3" key="1">
    <citation type="submission" date="2017-06" db="EMBL/GenBank/DDBJ databases">
        <title>Evolution towards high GC content and high-temperature stress adaptation in endophytic Pseudomonas oryzihabitans impacted its plant-growth promoting traits.</title>
        <authorList>
            <person name="Nascimento F.X."/>
        </authorList>
    </citation>
    <scope>NUCLEOTIDE SEQUENCE [LARGE SCALE GENOMIC DNA]</scope>
    <source>
        <strain evidence="2 3">MS8</strain>
    </source>
</reference>
<proteinExistence type="predicted"/>
<feature type="domain" description="DUF7740" evidence="1">
    <location>
        <begin position="12"/>
        <end position="69"/>
    </location>
</feature>
<dbReference type="Pfam" id="PF24886">
    <property type="entry name" value="DUF7740"/>
    <property type="match status" value="1"/>
</dbReference>
<evidence type="ECO:0000313" key="3">
    <source>
        <dbReference type="Proteomes" id="UP000250579"/>
    </source>
</evidence>
<dbReference type="RefSeq" id="WP_208691927.1">
    <property type="nucleotide sequence ID" value="NZ_CP022198.1"/>
</dbReference>
<dbReference type="InterPro" id="IPR056642">
    <property type="entry name" value="DUF7740"/>
</dbReference>
<dbReference type="AlphaFoldDB" id="A0A2Z5AAK4"/>
<organism evidence="2 3">
    <name type="scientific">Pseudomonas oryzihabitans</name>
    <dbReference type="NCBI Taxonomy" id="47885"/>
    <lineage>
        <taxon>Bacteria</taxon>
        <taxon>Pseudomonadati</taxon>
        <taxon>Pseudomonadota</taxon>
        <taxon>Gammaproteobacteria</taxon>
        <taxon>Pseudomonadales</taxon>
        <taxon>Pseudomonadaceae</taxon>
        <taxon>Pseudomonas</taxon>
    </lineage>
</organism>
<dbReference type="Proteomes" id="UP000250579">
    <property type="component" value="Chromosome"/>
</dbReference>